<dbReference type="SUPFAM" id="SSF55811">
    <property type="entry name" value="Nudix"/>
    <property type="match status" value="1"/>
</dbReference>
<reference evidence="2 3" key="1">
    <citation type="submission" date="2024-09" db="EMBL/GenBank/DDBJ databases">
        <authorList>
            <person name="Sun Q."/>
            <person name="Mori K."/>
        </authorList>
    </citation>
    <scope>NUCLEOTIDE SEQUENCE [LARGE SCALE GENOMIC DNA]</scope>
    <source>
        <strain evidence="2 3">JCM 14321</strain>
    </source>
</reference>
<evidence type="ECO:0000259" key="1">
    <source>
        <dbReference type="PROSITE" id="PS51462"/>
    </source>
</evidence>
<accession>A0ABV5SRX1</accession>
<organism evidence="2 3">
    <name type="scientific">Agromyces lapidis</name>
    <dbReference type="NCBI Taxonomy" id="279574"/>
    <lineage>
        <taxon>Bacteria</taxon>
        <taxon>Bacillati</taxon>
        <taxon>Actinomycetota</taxon>
        <taxon>Actinomycetes</taxon>
        <taxon>Micrococcales</taxon>
        <taxon>Microbacteriaceae</taxon>
        <taxon>Agromyces</taxon>
    </lineage>
</organism>
<dbReference type="RefSeq" id="WP_157422239.1">
    <property type="nucleotide sequence ID" value="NZ_BAAANI010000002.1"/>
</dbReference>
<dbReference type="InterPro" id="IPR000086">
    <property type="entry name" value="NUDIX_hydrolase_dom"/>
</dbReference>
<dbReference type="Proteomes" id="UP001589667">
    <property type="component" value="Unassembled WGS sequence"/>
</dbReference>
<protein>
    <submittedName>
        <fullName evidence="2">NUDIX domain-containing protein</fullName>
    </submittedName>
</protein>
<dbReference type="Pfam" id="PF00293">
    <property type="entry name" value="NUDIX"/>
    <property type="match status" value="1"/>
</dbReference>
<proteinExistence type="predicted"/>
<name>A0ABV5SRX1_9MICO</name>
<evidence type="ECO:0000313" key="2">
    <source>
        <dbReference type="EMBL" id="MFB9643100.1"/>
    </source>
</evidence>
<keyword evidence="3" id="KW-1185">Reference proteome</keyword>
<dbReference type="PANTHER" id="PTHR21340:SF7">
    <property type="entry name" value="NUDIX HYDROLASE DOMAIN-CONTAINING PROTEIN"/>
    <property type="match status" value="1"/>
</dbReference>
<feature type="domain" description="Nudix hydrolase" evidence="1">
    <location>
        <begin position="1"/>
        <end position="159"/>
    </location>
</feature>
<comment type="caution">
    <text evidence="2">The sequence shown here is derived from an EMBL/GenBank/DDBJ whole genome shotgun (WGS) entry which is preliminary data.</text>
</comment>
<gene>
    <name evidence="2" type="ORF">ACFFQV_12455</name>
</gene>
<sequence length="174" mass="19162">MAVTSAGILLYRTTPVDAAPTTPVLEVFIAHMGGPYWERRHEGAWTVPKGEYLAATEHPLLAARREFGEEIGVAAPELDYADLGEFRSSTGKLTRVYAAEAPGFEIGRVESNSFELEWPPRSGRLQSFPEVDDARWVAIDEARTLVTKGQRQVLDALEARLAAPSVEERPPSVE</sequence>
<dbReference type="InterPro" id="IPR015797">
    <property type="entry name" value="NUDIX_hydrolase-like_dom_sf"/>
</dbReference>
<dbReference type="PANTHER" id="PTHR21340">
    <property type="entry name" value="DIADENOSINE 5,5-P1,P4-TETRAPHOSPHATE PYROPHOSPHOHYDROLASE MUTT"/>
    <property type="match status" value="1"/>
</dbReference>
<dbReference type="Gene3D" id="3.90.79.10">
    <property type="entry name" value="Nucleoside Triphosphate Pyrophosphohydrolase"/>
    <property type="match status" value="1"/>
</dbReference>
<evidence type="ECO:0000313" key="3">
    <source>
        <dbReference type="Proteomes" id="UP001589667"/>
    </source>
</evidence>
<dbReference type="InterPro" id="IPR051325">
    <property type="entry name" value="Nudix_hydrolase_domain"/>
</dbReference>
<dbReference type="EMBL" id="JBHMBL010000002">
    <property type="protein sequence ID" value="MFB9643100.1"/>
    <property type="molecule type" value="Genomic_DNA"/>
</dbReference>
<dbReference type="PROSITE" id="PS51462">
    <property type="entry name" value="NUDIX"/>
    <property type="match status" value="1"/>
</dbReference>